<keyword evidence="8" id="KW-0418">Kinase</keyword>
<dbReference type="SMART" id="SM00387">
    <property type="entry name" value="HATPase_c"/>
    <property type="match status" value="1"/>
</dbReference>
<dbReference type="PROSITE" id="PS50005">
    <property type="entry name" value="TPR"/>
    <property type="match status" value="1"/>
</dbReference>
<keyword evidence="6" id="KW-0812">Transmembrane</keyword>
<dbReference type="GO" id="GO:0000155">
    <property type="term" value="F:phosphorelay sensor kinase activity"/>
    <property type="evidence" value="ECO:0007669"/>
    <property type="project" value="InterPro"/>
</dbReference>
<comment type="caution">
    <text evidence="8">The sequence shown here is derived from an EMBL/GenBank/DDBJ whole genome shotgun (WGS) entry which is preliminary data.</text>
</comment>
<feature type="domain" description="Histidine kinase" evidence="7">
    <location>
        <begin position="424"/>
        <end position="671"/>
    </location>
</feature>
<accession>A0AAE3KU76</accession>
<dbReference type="SUPFAM" id="SSF48452">
    <property type="entry name" value="TPR-like"/>
    <property type="match status" value="2"/>
</dbReference>
<keyword evidence="4" id="KW-0802">TPR repeat</keyword>
<keyword evidence="6" id="KW-1133">Transmembrane helix</keyword>
<feature type="repeat" description="TPR" evidence="4">
    <location>
        <begin position="123"/>
        <end position="156"/>
    </location>
</feature>
<dbReference type="Proteomes" id="UP001204144">
    <property type="component" value="Unassembled WGS sequence"/>
</dbReference>
<dbReference type="InterPro" id="IPR011990">
    <property type="entry name" value="TPR-like_helical_dom_sf"/>
</dbReference>
<dbReference type="EMBL" id="RJUF01000174">
    <property type="protein sequence ID" value="MCP9764604.1"/>
    <property type="molecule type" value="Genomic_DNA"/>
</dbReference>
<keyword evidence="6" id="KW-0472">Membrane</keyword>
<evidence type="ECO:0000256" key="3">
    <source>
        <dbReference type="ARBA" id="ARBA00022553"/>
    </source>
</evidence>
<evidence type="ECO:0000256" key="2">
    <source>
        <dbReference type="ARBA" id="ARBA00012438"/>
    </source>
</evidence>
<sequence length="671" mass="76305">MKTLGNLLLFILFVNVISTHGQNNSEKSTLEQQLSEKMPDSARVLLLEQIAKNYWNNNLEKALKYANDGLELANKINFEKGKNRCLNRIGGIYGRMGNHQKALMTLFEAIKLSKKINDLEGLSRAHINLGVVYGEQKDYYKAIECYKEASRISSELRNEELNQLALMNIGAEYVQLKRYDSAYFYTEKSYLMAKKLKSEDNGILLYNLGNIRFKNGEYSKALKYFRESSIQSRKSNNDRILSMGQYMVAKTFQNTNNLDSSLVYAKAANTLSEKSKNLEILAESGFLLSELYEKSQPEISLQYFKKATAAKDSLFNFKKNQEIQQLIFNEKILSQELEFSKKELKNKQIIAVIISLLAILAMVVLNLYVLNKNKSKANRELSDQKNLIEKQKLEIEASLEKLKNTQKQLILQEKLASLGELTAGIAHEIQNPLNFVTNFSELSIELSAELKALLQNNPSNNKNDIEDLIESLIANLSKIQNHGNRASSIVKNMLEHSRGQKSEMILANINQLSEEYLRLSYHGMRAKYTGFNSEFETKLDENLPEIKIYNGDIGRVLLNLFNNAFYAVNSRAKTENKKEFHPKVILQTEKQNIEGKEFVKITVEDNGTGIKEEIKDKIFQPFFTTKPTGQGTGLGLSLSRDIIINGHSGTLDIESEEGKGTKFIIQLPVIQ</sequence>
<dbReference type="Pfam" id="PF00512">
    <property type="entry name" value="HisKA"/>
    <property type="match status" value="1"/>
</dbReference>
<dbReference type="InterPro" id="IPR036097">
    <property type="entry name" value="HisK_dim/P_sf"/>
</dbReference>
<dbReference type="PANTHER" id="PTHR43065">
    <property type="entry name" value="SENSOR HISTIDINE KINASE"/>
    <property type="match status" value="1"/>
</dbReference>
<dbReference type="PROSITE" id="PS50109">
    <property type="entry name" value="HIS_KIN"/>
    <property type="match status" value="1"/>
</dbReference>
<dbReference type="SMART" id="SM00028">
    <property type="entry name" value="TPR"/>
    <property type="match status" value="4"/>
</dbReference>
<evidence type="ECO:0000313" key="9">
    <source>
        <dbReference type="Proteomes" id="UP001204144"/>
    </source>
</evidence>
<keyword evidence="5" id="KW-0175">Coiled coil</keyword>
<dbReference type="Gene3D" id="3.30.565.10">
    <property type="entry name" value="Histidine kinase-like ATPase, C-terminal domain"/>
    <property type="match status" value="1"/>
</dbReference>
<feature type="coiled-coil region" evidence="5">
    <location>
        <begin position="371"/>
        <end position="412"/>
    </location>
</feature>
<dbReference type="PANTHER" id="PTHR43065:SF42">
    <property type="entry name" value="TWO-COMPONENT SENSOR PPRA"/>
    <property type="match status" value="1"/>
</dbReference>
<dbReference type="AlphaFoldDB" id="A0AAE3KU76"/>
<keyword evidence="8" id="KW-0808">Transferase</keyword>
<dbReference type="RefSeq" id="WP_255038296.1">
    <property type="nucleotide sequence ID" value="NZ_RJUF01000174.1"/>
</dbReference>
<evidence type="ECO:0000256" key="1">
    <source>
        <dbReference type="ARBA" id="ARBA00000085"/>
    </source>
</evidence>
<comment type="catalytic activity">
    <reaction evidence="1">
        <text>ATP + protein L-histidine = ADP + protein N-phospho-L-histidine.</text>
        <dbReference type="EC" id="2.7.13.3"/>
    </reaction>
</comment>
<dbReference type="EC" id="2.7.13.3" evidence="2"/>
<dbReference type="Pfam" id="PF13424">
    <property type="entry name" value="TPR_12"/>
    <property type="match status" value="1"/>
</dbReference>
<evidence type="ECO:0000256" key="5">
    <source>
        <dbReference type="SAM" id="Coils"/>
    </source>
</evidence>
<evidence type="ECO:0000256" key="4">
    <source>
        <dbReference type="PROSITE-ProRule" id="PRU00339"/>
    </source>
</evidence>
<dbReference type="InterPro" id="IPR005467">
    <property type="entry name" value="His_kinase_dom"/>
</dbReference>
<protein>
    <recommendedName>
        <fullName evidence="2">histidine kinase</fullName>
        <ecNumber evidence="2">2.7.13.3</ecNumber>
    </recommendedName>
</protein>
<dbReference type="CDD" id="cd00082">
    <property type="entry name" value="HisKA"/>
    <property type="match status" value="1"/>
</dbReference>
<organism evidence="8 9">
    <name type="scientific">Lacihabitans soyangensis</name>
    <dbReference type="NCBI Taxonomy" id="869394"/>
    <lineage>
        <taxon>Bacteria</taxon>
        <taxon>Pseudomonadati</taxon>
        <taxon>Bacteroidota</taxon>
        <taxon>Cytophagia</taxon>
        <taxon>Cytophagales</taxon>
        <taxon>Leadbetterellaceae</taxon>
        <taxon>Lacihabitans</taxon>
    </lineage>
</organism>
<gene>
    <name evidence="8" type="ORF">EGI31_16815</name>
</gene>
<dbReference type="InterPro" id="IPR036890">
    <property type="entry name" value="HATPase_C_sf"/>
</dbReference>
<dbReference type="InterPro" id="IPR004358">
    <property type="entry name" value="Sig_transdc_His_kin-like_C"/>
</dbReference>
<dbReference type="InterPro" id="IPR003661">
    <property type="entry name" value="HisK_dim/P_dom"/>
</dbReference>
<keyword evidence="3" id="KW-0597">Phosphoprotein</keyword>
<dbReference type="Gene3D" id="1.25.40.10">
    <property type="entry name" value="Tetratricopeptide repeat domain"/>
    <property type="match status" value="2"/>
</dbReference>
<reference evidence="8 9" key="1">
    <citation type="submission" date="2018-11" db="EMBL/GenBank/DDBJ databases">
        <title>Novel bacteria species description.</title>
        <authorList>
            <person name="Han J.-H."/>
        </authorList>
    </citation>
    <scope>NUCLEOTIDE SEQUENCE [LARGE SCALE GENOMIC DNA]</scope>
    <source>
        <strain evidence="8 9">KCTC23259</strain>
    </source>
</reference>
<proteinExistence type="predicted"/>
<feature type="transmembrane region" description="Helical" evidence="6">
    <location>
        <begin position="349"/>
        <end position="370"/>
    </location>
</feature>
<dbReference type="InterPro" id="IPR019734">
    <property type="entry name" value="TPR_rpt"/>
</dbReference>
<dbReference type="Pfam" id="PF02518">
    <property type="entry name" value="HATPase_c"/>
    <property type="match status" value="1"/>
</dbReference>
<name>A0AAE3KU76_9BACT</name>
<dbReference type="PRINTS" id="PR00344">
    <property type="entry name" value="BCTRLSENSOR"/>
</dbReference>
<keyword evidence="9" id="KW-1185">Reference proteome</keyword>
<dbReference type="SUPFAM" id="SSF55874">
    <property type="entry name" value="ATPase domain of HSP90 chaperone/DNA topoisomerase II/histidine kinase"/>
    <property type="match status" value="1"/>
</dbReference>
<evidence type="ECO:0000256" key="6">
    <source>
        <dbReference type="SAM" id="Phobius"/>
    </source>
</evidence>
<evidence type="ECO:0000313" key="8">
    <source>
        <dbReference type="EMBL" id="MCP9764604.1"/>
    </source>
</evidence>
<dbReference type="Pfam" id="PF13181">
    <property type="entry name" value="TPR_8"/>
    <property type="match status" value="1"/>
</dbReference>
<dbReference type="SUPFAM" id="SSF47384">
    <property type="entry name" value="Homodimeric domain of signal transducing histidine kinase"/>
    <property type="match status" value="1"/>
</dbReference>
<dbReference type="InterPro" id="IPR003594">
    <property type="entry name" value="HATPase_dom"/>
</dbReference>
<evidence type="ECO:0000259" key="7">
    <source>
        <dbReference type="PROSITE" id="PS50109"/>
    </source>
</evidence>
<dbReference type="Gene3D" id="1.10.287.130">
    <property type="match status" value="1"/>
</dbReference>